<dbReference type="RefSeq" id="WP_356954576.1">
    <property type="nucleotide sequence ID" value="NZ_JBEYBD010000002.1"/>
</dbReference>
<name>A0ABV2WHV2_9NOCA</name>
<evidence type="ECO:0008006" key="4">
    <source>
        <dbReference type="Google" id="ProtNLM"/>
    </source>
</evidence>
<evidence type="ECO:0000313" key="2">
    <source>
        <dbReference type="EMBL" id="MEU1950449.1"/>
    </source>
</evidence>
<feature type="transmembrane region" description="Helical" evidence="1">
    <location>
        <begin position="156"/>
        <end position="176"/>
    </location>
</feature>
<protein>
    <recommendedName>
        <fullName evidence="4">Integral membrane protein</fullName>
    </recommendedName>
</protein>
<evidence type="ECO:0000256" key="1">
    <source>
        <dbReference type="SAM" id="Phobius"/>
    </source>
</evidence>
<keyword evidence="1" id="KW-0812">Transmembrane</keyword>
<feature type="transmembrane region" description="Helical" evidence="1">
    <location>
        <begin position="53"/>
        <end position="76"/>
    </location>
</feature>
<organism evidence="2 3">
    <name type="scientific">Nocardia rhamnosiphila</name>
    <dbReference type="NCBI Taxonomy" id="426716"/>
    <lineage>
        <taxon>Bacteria</taxon>
        <taxon>Bacillati</taxon>
        <taxon>Actinomycetota</taxon>
        <taxon>Actinomycetes</taxon>
        <taxon>Mycobacteriales</taxon>
        <taxon>Nocardiaceae</taxon>
        <taxon>Nocardia</taxon>
    </lineage>
</organism>
<evidence type="ECO:0000313" key="3">
    <source>
        <dbReference type="Proteomes" id="UP001550628"/>
    </source>
</evidence>
<feature type="transmembrane region" description="Helical" evidence="1">
    <location>
        <begin position="97"/>
        <end position="118"/>
    </location>
</feature>
<reference evidence="2 3" key="1">
    <citation type="submission" date="2024-06" db="EMBL/GenBank/DDBJ databases">
        <title>The Natural Products Discovery Center: Release of the First 8490 Sequenced Strains for Exploring Actinobacteria Biosynthetic Diversity.</title>
        <authorList>
            <person name="Kalkreuter E."/>
            <person name="Kautsar S.A."/>
            <person name="Yang D."/>
            <person name="Bader C.D."/>
            <person name="Teijaro C.N."/>
            <person name="Fluegel L."/>
            <person name="Davis C.M."/>
            <person name="Simpson J.R."/>
            <person name="Lauterbach L."/>
            <person name="Steele A.D."/>
            <person name="Gui C."/>
            <person name="Meng S."/>
            <person name="Li G."/>
            <person name="Viehrig K."/>
            <person name="Ye F."/>
            <person name="Su P."/>
            <person name="Kiefer A.F."/>
            <person name="Nichols A."/>
            <person name="Cepeda A.J."/>
            <person name="Yan W."/>
            <person name="Fan B."/>
            <person name="Jiang Y."/>
            <person name="Adhikari A."/>
            <person name="Zheng C.-J."/>
            <person name="Schuster L."/>
            <person name="Cowan T.M."/>
            <person name="Smanski M.J."/>
            <person name="Chevrette M.G."/>
            <person name="De Carvalho L.P.S."/>
            <person name="Shen B."/>
        </authorList>
    </citation>
    <scope>NUCLEOTIDE SEQUENCE [LARGE SCALE GENOMIC DNA]</scope>
    <source>
        <strain evidence="2 3">NPDC019708</strain>
    </source>
</reference>
<dbReference type="EMBL" id="JBEYBF010000001">
    <property type="protein sequence ID" value="MEU1950449.1"/>
    <property type="molecule type" value="Genomic_DNA"/>
</dbReference>
<keyword evidence="1" id="KW-1133">Transmembrane helix</keyword>
<feature type="transmembrane region" description="Helical" evidence="1">
    <location>
        <begin position="124"/>
        <end position="144"/>
    </location>
</feature>
<gene>
    <name evidence="2" type="ORF">ABZ510_01190</name>
</gene>
<keyword evidence="3" id="KW-1185">Reference proteome</keyword>
<sequence>MDADPAGLLHGPLFSARNPLDRDNAASRISAYIYGNILVLTALVPLVTAEKHLGILVVLGTALSTFLAHSFAETVARTVREQHTTTLGDRVRALRNSVPILTSAVLPCAVLAAGWLGWLQPRTAQILAELVILVRIGGIVFVIGRLRGRHPTRATMITALLLTLAAALVVIVKIALTH</sequence>
<feature type="transmembrane region" description="Helical" evidence="1">
    <location>
        <begin position="29"/>
        <end position="47"/>
    </location>
</feature>
<proteinExistence type="predicted"/>
<keyword evidence="1" id="KW-0472">Membrane</keyword>
<dbReference type="Proteomes" id="UP001550628">
    <property type="component" value="Unassembled WGS sequence"/>
</dbReference>
<comment type="caution">
    <text evidence="2">The sequence shown here is derived from an EMBL/GenBank/DDBJ whole genome shotgun (WGS) entry which is preliminary data.</text>
</comment>
<accession>A0ABV2WHV2</accession>